<evidence type="ECO:0000313" key="3">
    <source>
        <dbReference type="EMBL" id="KAL2488120.1"/>
    </source>
</evidence>
<evidence type="ECO:0000313" key="2">
    <source>
        <dbReference type="EMBL" id="KAL2488041.1"/>
    </source>
</evidence>
<dbReference type="InterPro" id="IPR029056">
    <property type="entry name" value="Ribokinase-like"/>
</dbReference>
<dbReference type="SUPFAM" id="SSF53613">
    <property type="entry name" value="Ribokinase-like"/>
    <property type="match status" value="1"/>
</dbReference>
<dbReference type="Gene3D" id="3.40.1190.20">
    <property type="match status" value="1"/>
</dbReference>
<proteinExistence type="predicted"/>
<dbReference type="AlphaFoldDB" id="A0ABD1RIS7"/>
<evidence type="ECO:0000313" key="4">
    <source>
        <dbReference type="Proteomes" id="UP001604277"/>
    </source>
</evidence>
<dbReference type="Proteomes" id="UP001604277">
    <property type="component" value="Unassembled WGS sequence"/>
</dbReference>
<dbReference type="EMBL" id="JBFOLJ010000012">
    <property type="protein sequence ID" value="KAL2488120.1"/>
    <property type="molecule type" value="Genomic_DNA"/>
</dbReference>
<accession>A0ABD1RIS7</accession>
<protein>
    <submittedName>
        <fullName evidence="2">Ribokinase</fullName>
    </submittedName>
</protein>
<feature type="domain" description="Carbohydrate kinase PfkB" evidence="1">
    <location>
        <begin position="31"/>
        <end position="107"/>
    </location>
</feature>
<comment type="caution">
    <text evidence="2">The sequence shown here is derived from an EMBL/GenBank/DDBJ whole genome shotgun (WGS) entry which is preliminary data.</text>
</comment>
<gene>
    <name evidence="2" type="ORF">Fot_41333</name>
    <name evidence="3" type="ORF">Fot_41412</name>
</gene>
<dbReference type="Pfam" id="PF00294">
    <property type="entry name" value="PfkB"/>
    <property type="match status" value="1"/>
</dbReference>
<dbReference type="InterPro" id="IPR052562">
    <property type="entry name" value="Ketohexokinase-related"/>
</dbReference>
<evidence type="ECO:0000259" key="1">
    <source>
        <dbReference type="Pfam" id="PF00294"/>
    </source>
</evidence>
<keyword evidence="4" id="KW-1185">Reference proteome</keyword>
<dbReference type="InterPro" id="IPR011611">
    <property type="entry name" value="PfkB_dom"/>
</dbReference>
<dbReference type="PANTHER" id="PTHR42774:SF3">
    <property type="entry name" value="KETOHEXOKINASE"/>
    <property type="match status" value="1"/>
</dbReference>
<name>A0ABD1RIS7_9LAMI</name>
<sequence>MSSASSTQASTVLLPLSENHIILGCGAVSVDYLVRVASYPKPDDKIRSTGTKVDGGGNAGTSLTCAACLGLYLRLITKVADDFGGKYILEQLEADGVDTSFIVASHKNIPILMDLERTRKGLDALLNFTSFAVCAANFSQASLPVL</sequence>
<organism evidence="2 4">
    <name type="scientific">Forsythia ovata</name>
    <dbReference type="NCBI Taxonomy" id="205694"/>
    <lineage>
        <taxon>Eukaryota</taxon>
        <taxon>Viridiplantae</taxon>
        <taxon>Streptophyta</taxon>
        <taxon>Embryophyta</taxon>
        <taxon>Tracheophyta</taxon>
        <taxon>Spermatophyta</taxon>
        <taxon>Magnoliopsida</taxon>
        <taxon>eudicotyledons</taxon>
        <taxon>Gunneridae</taxon>
        <taxon>Pentapetalae</taxon>
        <taxon>asterids</taxon>
        <taxon>lamiids</taxon>
        <taxon>Lamiales</taxon>
        <taxon>Oleaceae</taxon>
        <taxon>Forsythieae</taxon>
        <taxon>Forsythia</taxon>
    </lineage>
</organism>
<reference evidence="4" key="2">
    <citation type="submission" date="2024-07" db="EMBL/GenBank/DDBJ databases">
        <title>Two chromosome-level genome assemblies of Korean endemic species Abeliophyllum distichum and Forsythia ovata (Oleaceae).</title>
        <authorList>
            <person name="Jang H."/>
        </authorList>
    </citation>
    <scope>NUCLEOTIDE SEQUENCE [LARGE SCALE GENOMIC DNA]</scope>
</reference>
<dbReference type="PANTHER" id="PTHR42774">
    <property type="entry name" value="PHOSPHOTRANSFERASE SYSTEM TRANSPORT PROTEIN"/>
    <property type="match status" value="1"/>
</dbReference>
<reference evidence="2" key="1">
    <citation type="submission" date="2024-07" db="EMBL/GenBank/DDBJ databases">
        <title>Two chromosome-level genome assemblies of Korean endemic species Abeliophyllum distichum and Forsythia ovata (Oleaceae).</title>
        <authorList>
            <person name="Mun J.H."/>
        </authorList>
    </citation>
    <scope>NUCLEOTIDE SEQUENCE</scope>
    <source>
        <strain evidence="2">KNKB202402200001</strain>
        <tissue evidence="2">Leaf</tissue>
    </source>
</reference>
<dbReference type="EMBL" id="JBFOLJ010000012">
    <property type="protein sequence ID" value="KAL2488041.1"/>
    <property type="molecule type" value="Genomic_DNA"/>
</dbReference>